<feature type="domain" description="DHFR" evidence="10">
    <location>
        <begin position="4"/>
        <end position="164"/>
    </location>
</feature>
<evidence type="ECO:0000256" key="2">
    <source>
        <dbReference type="ARBA" id="ARBA00009539"/>
    </source>
</evidence>
<dbReference type="EMBL" id="JAASRM010000001">
    <property type="protein sequence ID" value="NIK87466.1"/>
    <property type="molecule type" value="Genomic_DNA"/>
</dbReference>
<dbReference type="PROSITE" id="PS51330">
    <property type="entry name" value="DHFR_2"/>
    <property type="match status" value="1"/>
</dbReference>
<dbReference type="PANTHER" id="PTHR48069">
    <property type="entry name" value="DIHYDROFOLATE REDUCTASE"/>
    <property type="match status" value="1"/>
</dbReference>
<evidence type="ECO:0000256" key="3">
    <source>
        <dbReference type="ARBA" id="ARBA00012856"/>
    </source>
</evidence>
<dbReference type="GO" id="GO:0004146">
    <property type="term" value="F:dihydrofolate reductase activity"/>
    <property type="evidence" value="ECO:0007669"/>
    <property type="project" value="UniProtKB-EC"/>
</dbReference>
<dbReference type="EC" id="1.5.1.3" evidence="3 8"/>
<dbReference type="UniPathway" id="UPA00077">
    <property type="reaction ID" value="UER00158"/>
</dbReference>
<evidence type="ECO:0000313" key="11">
    <source>
        <dbReference type="EMBL" id="NIK87466.1"/>
    </source>
</evidence>
<dbReference type="RefSeq" id="WP_167081127.1">
    <property type="nucleotide sequence ID" value="NZ_BAAADC010000001.1"/>
</dbReference>
<accession>A0A846MVR3</accession>
<gene>
    <name evidence="11" type="ORF">FHS83_000784</name>
</gene>
<dbReference type="GO" id="GO:0006730">
    <property type="term" value="P:one-carbon metabolic process"/>
    <property type="evidence" value="ECO:0007669"/>
    <property type="project" value="UniProtKB-KW"/>
</dbReference>
<dbReference type="PROSITE" id="PS00075">
    <property type="entry name" value="DHFR_1"/>
    <property type="match status" value="1"/>
</dbReference>
<evidence type="ECO:0000256" key="5">
    <source>
        <dbReference type="ARBA" id="ARBA00022857"/>
    </source>
</evidence>
<dbReference type="InterPro" id="IPR017925">
    <property type="entry name" value="DHFR_CS"/>
</dbReference>
<name>A0A846MVR3_9PROT</name>
<dbReference type="InterPro" id="IPR001796">
    <property type="entry name" value="DHFR_dom"/>
</dbReference>
<organism evidence="11 12">
    <name type="scientific">Rhizomicrobium palustre</name>
    <dbReference type="NCBI Taxonomy" id="189966"/>
    <lineage>
        <taxon>Bacteria</taxon>
        <taxon>Pseudomonadati</taxon>
        <taxon>Pseudomonadota</taxon>
        <taxon>Alphaproteobacteria</taxon>
        <taxon>Micropepsales</taxon>
        <taxon>Micropepsaceae</taxon>
        <taxon>Rhizomicrobium</taxon>
    </lineage>
</organism>
<comment type="catalytic activity">
    <reaction evidence="8">
        <text>(6S)-5,6,7,8-tetrahydrofolate + NADP(+) = 7,8-dihydrofolate + NADPH + H(+)</text>
        <dbReference type="Rhea" id="RHEA:15009"/>
        <dbReference type="ChEBI" id="CHEBI:15378"/>
        <dbReference type="ChEBI" id="CHEBI:57451"/>
        <dbReference type="ChEBI" id="CHEBI:57453"/>
        <dbReference type="ChEBI" id="CHEBI:57783"/>
        <dbReference type="ChEBI" id="CHEBI:58349"/>
        <dbReference type="EC" id="1.5.1.3"/>
    </reaction>
</comment>
<dbReference type="Proteomes" id="UP000570514">
    <property type="component" value="Unassembled WGS sequence"/>
</dbReference>
<evidence type="ECO:0000313" key="12">
    <source>
        <dbReference type="Proteomes" id="UP000570514"/>
    </source>
</evidence>
<evidence type="ECO:0000256" key="4">
    <source>
        <dbReference type="ARBA" id="ARBA00022563"/>
    </source>
</evidence>
<comment type="caution">
    <text evidence="11">The sequence shown here is derived from an EMBL/GenBank/DDBJ whole genome shotgun (WGS) entry which is preliminary data.</text>
</comment>
<keyword evidence="6 8" id="KW-0560">Oxidoreductase</keyword>
<keyword evidence="5 8" id="KW-0521">NADP</keyword>
<comment type="similarity">
    <text evidence="2 8 9">Belongs to the dihydrofolate reductase family.</text>
</comment>
<proteinExistence type="inferred from homology"/>
<evidence type="ECO:0000259" key="10">
    <source>
        <dbReference type="PROSITE" id="PS51330"/>
    </source>
</evidence>
<sequence length="164" mass="17283">MAAPIALIVARAENGVIGAGGGLPWHLPGDLKHFKELTLGKPCIMGRKTWESLPKKPLPGRSNIVITRNPAYQAEGARVVESLAAAITFAEAENPSEIMIIGGADIFAAALPLATAVYLTEVHGAPEGDVVMPGFDPALWAEGTREMPAPSHSYVLLQRRGALV</sequence>
<evidence type="ECO:0000256" key="8">
    <source>
        <dbReference type="PIRNR" id="PIRNR000194"/>
    </source>
</evidence>
<dbReference type="AlphaFoldDB" id="A0A846MVR3"/>
<dbReference type="Pfam" id="PF00186">
    <property type="entry name" value="DHFR_1"/>
    <property type="match status" value="1"/>
</dbReference>
<comment type="function">
    <text evidence="7 8">Key enzyme in folate metabolism. Catalyzes an essential reaction for de novo glycine and purine synthesis, and for DNA precursor synthesis.</text>
</comment>
<protein>
    <recommendedName>
        <fullName evidence="3 8">Dihydrofolate reductase</fullName>
        <ecNumber evidence="3 8">1.5.1.3</ecNumber>
    </recommendedName>
</protein>
<dbReference type="Gene3D" id="3.40.430.10">
    <property type="entry name" value="Dihydrofolate Reductase, subunit A"/>
    <property type="match status" value="1"/>
</dbReference>
<dbReference type="FunFam" id="3.40.430.10:FF:000001">
    <property type="entry name" value="Dihydrofolate reductase"/>
    <property type="match status" value="1"/>
</dbReference>
<dbReference type="GO" id="GO:0005829">
    <property type="term" value="C:cytosol"/>
    <property type="evidence" value="ECO:0007669"/>
    <property type="project" value="TreeGrafter"/>
</dbReference>
<dbReference type="InterPro" id="IPR024072">
    <property type="entry name" value="DHFR-like_dom_sf"/>
</dbReference>
<dbReference type="GO" id="GO:0070401">
    <property type="term" value="F:NADP+ binding"/>
    <property type="evidence" value="ECO:0007669"/>
    <property type="project" value="UniProtKB-ARBA"/>
</dbReference>
<reference evidence="11 12" key="1">
    <citation type="submission" date="2020-03" db="EMBL/GenBank/DDBJ databases">
        <title>Genomic Encyclopedia of Type Strains, Phase IV (KMG-IV): sequencing the most valuable type-strain genomes for metagenomic binning, comparative biology and taxonomic classification.</title>
        <authorList>
            <person name="Goeker M."/>
        </authorList>
    </citation>
    <scope>NUCLEOTIDE SEQUENCE [LARGE SCALE GENOMIC DNA]</scope>
    <source>
        <strain evidence="11 12">DSM 19867</strain>
    </source>
</reference>
<evidence type="ECO:0000256" key="9">
    <source>
        <dbReference type="RuleBase" id="RU004474"/>
    </source>
</evidence>
<dbReference type="GO" id="GO:0046654">
    <property type="term" value="P:tetrahydrofolate biosynthetic process"/>
    <property type="evidence" value="ECO:0007669"/>
    <property type="project" value="UniProtKB-UniPathway"/>
</dbReference>
<dbReference type="PRINTS" id="PR00070">
    <property type="entry name" value="DHFR"/>
</dbReference>
<dbReference type="InterPro" id="IPR012259">
    <property type="entry name" value="DHFR"/>
</dbReference>
<evidence type="ECO:0000256" key="7">
    <source>
        <dbReference type="ARBA" id="ARBA00025067"/>
    </source>
</evidence>
<dbReference type="PANTHER" id="PTHR48069:SF3">
    <property type="entry name" value="DIHYDROFOLATE REDUCTASE"/>
    <property type="match status" value="1"/>
</dbReference>
<keyword evidence="12" id="KW-1185">Reference proteome</keyword>
<dbReference type="GO" id="GO:0046452">
    <property type="term" value="P:dihydrofolate metabolic process"/>
    <property type="evidence" value="ECO:0007669"/>
    <property type="project" value="TreeGrafter"/>
</dbReference>
<evidence type="ECO:0000256" key="1">
    <source>
        <dbReference type="ARBA" id="ARBA00004903"/>
    </source>
</evidence>
<comment type="pathway">
    <text evidence="1 8">Cofactor biosynthesis; tetrahydrofolate biosynthesis; 5,6,7,8-tetrahydrofolate from 7,8-dihydrofolate: step 1/1.</text>
</comment>
<dbReference type="CDD" id="cd00209">
    <property type="entry name" value="DHFR"/>
    <property type="match status" value="1"/>
</dbReference>
<evidence type="ECO:0000256" key="6">
    <source>
        <dbReference type="ARBA" id="ARBA00023002"/>
    </source>
</evidence>
<keyword evidence="4 8" id="KW-0554">One-carbon metabolism</keyword>
<dbReference type="GO" id="GO:0046655">
    <property type="term" value="P:folic acid metabolic process"/>
    <property type="evidence" value="ECO:0007669"/>
    <property type="project" value="TreeGrafter"/>
</dbReference>
<dbReference type="SUPFAM" id="SSF53597">
    <property type="entry name" value="Dihydrofolate reductase-like"/>
    <property type="match status" value="1"/>
</dbReference>
<dbReference type="PIRSF" id="PIRSF000194">
    <property type="entry name" value="DHFR"/>
    <property type="match status" value="1"/>
</dbReference>